<dbReference type="Proteomes" id="UP001054837">
    <property type="component" value="Unassembled WGS sequence"/>
</dbReference>
<feature type="transmembrane region" description="Helical" evidence="7">
    <location>
        <begin position="530"/>
        <end position="551"/>
    </location>
</feature>
<evidence type="ECO:0000256" key="4">
    <source>
        <dbReference type="ARBA" id="ARBA00022989"/>
    </source>
</evidence>
<accession>A0AAV4W0E8</accession>
<comment type="caution">
    <text evidence="9">The sequence shown here is derived from an EMBL/GenBank/DDBJ whole genome shotgun (WGS) entry which is preliminary data.</text>
</comment>
<evidence type="ECO:0000256" key="2">
    <source>
        <dbReference type="ARBA" id="ARBA00006510"/>
    </source>
</evidence>
<evidence type="ECO:0000256" key="1">
    <source>
        <dbReference type="ARBA" id="ARBA00004141"/>
    </source>
</evidence>
<dbReference type="InterPro" id="IPR038900">
    <property type="entry name" value="TMC"/>
</dbReference>
<evidence type="ECO:0000259" key="8">
    <source>
        <dbReference type="Pfam" id="PF07810"/>
    </source>
</evidence>
<dbReference type="AlphaFoldDB" id="A0AAV4W0E8"/>
<dbReference type="PANTHER" id="PTHR23302:SF24">
    <property type="entry name" value="TMC DOMAIN-CONTAINING PROTEIN"/>
    <property type="match status" value="1"/>
</dbReference>
<gene>
    <name evidence="9" type="primary">TMC7</name>
    <name evidence="9" type="ORF">CDAR_451632</name>
</gene>
<organism evidence="9 10">
    <name type="scientific">Caerostris darwini</name>
    <dbReference type="NCBI Taxonomy" id="1538125"/>
    <lineage>
        <taxon>Eukaryota</taxon>
        <taxon>Metazoa</taxon>
        <taxon>Ecdysozoa</taxon>
        <taxon>Arthropoda</taxon>
        <taxon>Chelicerata</taxon>
        <taxon>Arachnida</taxon>
        <taxon>Araneae</taxon>
        <taxon>Araneomorphae</taxon>
        <taxon>Entelegynae</taxon>
        <taxon>Araneoidea</taxon>
        <taxon>Araneidae</taxon>
        <taxon>Caerostris</taxon>
    </lineage>
</organism>
<feature type="transmembrane region" description="Helical" evidence="7">
    <location>
        <begin position="675"/>
        <end position="700"/>
    </location>
</feature>
<feature type="transmembrane region" description="Helical" evidence="7">
    <location>
        <begin position="227"/>
        <end position="249"/>
    </location>
</feature>
<feature type="transmembrane region" description="Helical" evidence="7">
    <location>
        <begin position="626"/>
        <end position="644"/>
    </location>
</feature>
<feature type="transmembrane region" description="Helical" evidence="7">
    <location>
        <begin position="485"/>
        <end position="510"/>
    </location>
</feature>
<evidence type="ECO:0000256" key="7">
    <source>
        <dbReference type="SAM" id="Phobius"/>
    </source>
</evidence>
<comment type="subcellular location">
    <subcellularLocation>
        <location evidence="1">Membrane</location>
        <topology evidence="1">Multi-pass membrane protein</topology>
    </subcellularLocation>
</comment>
<dbReference type="GO" id="GO:0005886">
    <property type="term" value="C:plasma membrane"/>
    <property type="evidence" value="ECO:0007669"/>
    <property type="project" value="InterPro"/>
</dbReference>
<keyword evidence="4 7" id="KW-1133">Transmembrane helix</keyword>
<feature type="region of interest" description="Disordered" evidence="6">
    <location>
        <begin position="1"/>
        <end position="41"/>
    </location>
</feature>
<comment type="similarity">
    <text evidence="2">Belongs to the TMC family.</text>
</comment>
<dbReference type="GO" id="GO:0008381">
    <property type="term" value="F:mechanosensitive monoatomic ion channel activity"/>
    <property type="evidence" value="ECO:0007669"/>
    <property type="project" value="TreeGrafter"/>
</dbReference>
<evidence type="ECO:0000313" key="9">
    <source>
        <dbReference type="EMBL" id="GIY75733.1"/>
    </source>
</evidence>
<feature type="domain" description="TMC" evidence="8">
    <location>
        <begin position="609"/>
        <end position="719"/>
    </location>
</feature>
<dbReference type="Pfam" id="PF07810">
    <property type="entry name" value="TMC"/>
    <property type="match status" value="1"/>
</dbReference>
<keyword evidence="3 7" id="KW-0812">Transmembrane</keyword>
<reference evidence="9 10" key="1">
    <citation type="submission" date="2021-06" db="EMBL/GenBank/DDBJ databases">
        <title>Caerostris darwini draft genome.</title>
        <authorList>
            <person name="Kono N."/>
            <person name="Arakawa K."/>
        </authorList>
    </citation>
    <scope>NUCLEOTIDE SEQUENCE [LARGE SCALE GENOMIC DNA]</scope>
</reference>
<evidence type="ECO:0000313" key="10">
    <source>
        <dbReference type="Proteomes" id="UP001054837"/>
    </source>
</evidence>
<feature type="transmembrane region" description="Helical" evidence="7">
    <location>
        <begin position="777"/>
        <end position="804"/>
    </location>
</feature>
<feature type="transmembrane region" description="Helical" evidence="7">
    <location>
        <begin position="721"/>
        <end position="742"/>
    </location>
</feature>
<keyword evidence="10" id="KW-1185">Reference proteome</keyword>
<feature type="transmembrane region" description="Helical" evidence="7">
    <location>
        <begin position="390"/>
        <end position="411"/>
    </location>
</feature>
<name>A0AAV4W0E8_9ARAC</name>
<dbReference type="EMBL" id="BPLQ01013883">
    <property type="protein sequence ID" value="GIY75733.1"/>
    <property type="molecule type" value="Genomic_DNA"/>
</dbReference>
<protein>
    <submittedName>
        <fullName evidence="9">Transmembrane channel-like protein 7</fullName>
    </submittedName>
</protein>
<evidence type="ECO:0000256" key="3">
    <source>
        <dbReference type="ARBA" id="ARBA00022692"/>
    </source>
</evidence>
<dbReference type="PANTHER" id="PTHR23302">
    <property type="entry name" value="TRANSMEMBRANE CHANNEL-RELATED"/>
    <property type="match status" value="1"/>
</dbReference>
<feature type="compositionally biased region" description="Polar residues" evidence="6">
    <location>
        <begin position="16"/>
        <end position="37"/>
    </location>
</feature>
<evidence type="ECO:0000256" key="6">
    <source>
        <dbReference type="SAM" id="MobiDB-lite"/>
    </source>
</evidence>
<feature type="compositionally biased region" description="Basic and acidic residues" evidence="6">
    <location>
        <begin position="1"/>
        <end position="15"/>
    </location>
</feature>
<proteinExistence type="inferred from homology"/>
<keyword evidence="5 7" id="KW-0472">Membrane</keyword>
<evidence type="ECO:0000256" key="5">
    <source>
        <dbReference type="ARBA" id="ARBA00023136"/>
    </source>
</evidence>
<dbReference type="InterPro" id="IPR012496">
    <property type="entry name" value="TMC_dom"/>
</dbReference>
<sequence>MSKENNTSEEKDDQKNTSNIDDQTDSSVNPVSTTTSKLDFEEDVSNIAETLDIRASQTKIDVEKKALDGDNTHVVSTTLASQIKKIAPSINIFDKEQDESKESSSTSLSTRSVSSVRASQYKVLRFESSRKLSIVPENEYDDSLQLDADACTKKNIEDAIKNIPAPLQMKRQRRNTLMILPKKTPWYEEVKNFLNRIYSRLNEYQMWNEDLKVIEGRYGVAVLSYFLFIRWLLGMNIIILLLNLFFLVFPQLTATNMGYQEFNKTFENDSTLLDMSMLKYSMKNKELINDEEIYREKMYTLKKFVLPDIITKSVSSEPTNITAKELSERVSYCRRRYQAEYHKMQYTGFFAKIQGVLDGRGWLEPTLLFIGAYVNEGVTFLGLPYNVPLAFLWVFTISFIICFIMMIRYSSFGIEDAFLRRHRTIYFANEIFSSWNYCIRTKKAASLQHESFVTELKSELSEAHQRKELKERSLSTWMKLYFIRLLMNVLVLLWIAGCYVLIYHVAFYQLTEQKKEKLEEAGFRTLVIQYLPPFTVLSISIVSPVFFSFLVSFEKYHAQTEVNVSLIRNAFLSLSSVIVLVNAFHQEVTCEPKDICGAGKAPDCNTPGCWETYVGQQLYKLNLSQLFVIIAIFVLVDVPTQIFIRNVNKKYSKFIPQAEFFLPTEVLVPIYSQTILWLGVFYSPLLPLVTVIKLIVLFYVKKTTVLQCREPSKVHYKAARFNSTFINILLLSYFAILIVHFYTIRNIRSSFGCSPFSYYPLMLQALREAFNFLPFDIVFLFMFILSGWVFLPCSIILCTVVYYYRRYLAFLTTLEDNLKSELTVLEHDKKFILKRIEALSNKTVDSEK</sequence>